<name>A0A1V6LX48_9BACT</name>
<organism evidence="2 3">
    <name type="scientific">Candidatus Brocadia sapporoensis</name>
    <dbReference type="NCBI Taxonomy" id="392547"/>
    <lineage>
        <taxon>Bacteria</taxon>
        <taxon>Pseudomonadati</taxon>
        <taxon>Planctomycetota</taxon>
        <taxon>Candidatus Brocadiia</taxon>
        <taxon>Candidatus Brocadiales</taxon>
        <taxon>Candidatus Brocadiaceae</taxon>
        <taxon>Candidatus Brocadia</taxon>
    </lineage>
</organism>
<dbReference type="Proteomes" id="UP000242219">
    <property type="component" value="Unassembled WGS sequence"/>
</dbReference>
<feature type="transmembrane region" description="Helical" evidence="1">
    <location>
        <begin position="20"/>
        <end position="43"/>
    </location>
</feature>
<evidence type="ECO:0000313" key="3">
    <source>
        <dbReference type="Proteomes" id="UP000242219"/>
    </source>
</evidence>
<evidence type="ECO:0000313" key="2">
    <source>
        <dbReference type="EMBL" id="OQD44709.1"/>
    </source>
</evidence>
<proteinExistence type="predicted"/>
<keyword evidence="1" id="KW-1133">Transmembrane helix</keyword>
<sequence>MSTTLYLLKRSPVLFLMPFAIYLFPMAFYVIIVLSIGNILHLFGRAYYFRYKYFLCGKSKEEIPRRSIARFYAKTRENMHSCIKICRRKEVVNMLIKHFVS</sequence>
<dbReference type="EMBL" id="MJUW02000118">
    <property type="protein sequence ID" value="OQD44709.1"/>
    <property type="molecule type" value="Genomic_DNA"/>
</dbReference>
<reference evidence="2 3" key="1">
    <citation type="journal article" date="2016" name="Genome Announc.">
        <title>Draft Genome Sequence of the Anaerobic Ammonium-Oxidizing Bacterium 'Candidatus Brocadia sp. 40'.</title>
        <authorList>
            <person name="Ali M."/>
            <person name="Haroon M.F."/>
            <person name="Narita Y."/>
            <person name="Zhang L."/>
            <person name="Rangel Shaw D."/>
            <person name="Okabe S."/>
            <person name="Saikaly P.E."/>
        </authorList>
    </citation>
    <scope>NUCLEOTIDE SEQUENCE [LARGE SCALE GENOMIC DNA]</scope>
    <source>
        <strain evidence="2 3">40</strain>
    </source>
</reference>
<gene>
    <name evidence="2" type="ORF">BIY37_12250</name>
</gene>
<accession>A0A1V6LX48</accession>
<dbReference type="AlphaFoldDB" id="A0A1V6LX48"/>
<protein>
    <submittedName>
        <fullName evidence="2">Uncharacterized protein</fullName>
    </submittedName>
</protein>
<keyword evidence="1" id="KW-0812">Transmembrane</keyword>
<keyword evidence="3" id="KW-1185">Reference proteome</keyword>
<comment type="caution">
    <text evidence="2">The sequence shown here is derived from an EMBL/GenBank/DDBJ whole genome shotgun (WGS) entry which is preliminary data.</text>
</comment>
<evidence type="ECO:0000256" key="1">
    <source>
        <dbReference type="SAM" id="Phobius"/>
    </source>
</evidence>
<keyword evidence="1" id="KW-0472">Membrane</keyword>
<dbReference type="RefSeq" id="WP_070068106.1">
    <property type="nucleotide sequence ID" value="NZ_MJUW02000118.1"/>
</dbReference>